<reference evidence="5" key="1">
    <citation type="submission" date="2020-08" db="EMBL/GenBank/DDBJ databases">
        <title>Lewinella bacteria from marine environments.</title>
        <authorList>
            <person name="Zhong Y."/>
        </authorList>
    </citation>
    <scope>NUCLEOTIDE SEQUENCE</scope>
    <source>
        <strain evidence="5">KCTC 42187</strain>
    </source>
</reference>
<comment type="similarity">
    <text evidence="1">Belongs to the AAA ATPase family.</text>
</comment>
<comment type="caution">
    <text evidence="5">The sequence shown here is derived from an EMBL/GenBank/DDBJ whole genome shotgun (WGS) entry which is preliminary data.</text>
</comment>
<dbReference type="CDD" id="cd19481">
    <property type="entry name" value="RecA-like_protease"/>
    <property type="match status" value="1"/>
</dbReference>
<evidence type="ECO:0000259" key="4">
    <source>
        <dbReference type="SMART" id="SM00382"/>
    </source>
</evidence>
<evidence type="ECO:0000256" key="2">
    <source>
        <dbReference type="ARBA" id="ARBA00022741"/>
    </source>
</evidence>
<dbReference type="Gene3D" id="3.40.50.300">
    <property type="entry name" value="P-loop containing nucleotide triphosphate hydrolases"/>
    <property type="match status" value="1"/>
</dbReference>
<evidence type="ECO:0000313" key="5">
    <source>
        <dbReference type="EMBL" id="MBC6996663.1"/>
    </source>
</evidence>
<proteinExistence type="inferred from homology"/>
<dbReference type="GO" id="GO:0005524">
    <property type="term" value="F:ATP binding"/>
    <property type="evidence" value="ECO:0007669"/>
    <property type="project" value="UniProtKB-KW"/>
</dbReference>
<keyword evidence="3 5" id="KW-0067">ATP-binding</keyword>
<gene>
    <name evidence="5" type="ORF">H9S92_21000</name>
</gene>
<sequence>MMPNLTSNSDILASEFAWLDQVIQHRFTTYFQRDGGTEDPWALPPPAWKDSAAPYARFLGELAGLVRQAYPEQTEGYLQAHRLILLLALAPHLKPALLDVFFTKNTLFERGFSEFGGVTGKQHSGFLPTGETALFLLAGGDLEQRLLCTELFAESHFLHTRNVVQLTGQVAGEPYLSGTLQLSEEYLTRLTTGAIYQPRFSTHFPARCLTSKLCWKDLVLEDHLLEDLEEIITWGNHAQTLLQDWQLDRHLKPGYRTLFHGPPGTGKTLCATLIGQRTKRPVYRVDLSQVVSKYIGETEKNLANLFNQAEHKGWVLFFDEADALFGKRTATQDAHDRHANQEVSYLLQRIEDYNGLVILASNLKTNLDEAFTRRFQSMLYFPMPGVVQRLRLWEDAFGTVIPLAQDVDLRTIARDYELAGGAIVNVVRYCALAAVQRPEPIVFQRDVIFGIRREFKKDGKTL</sequence>
<dbReference type="InterPro" id="IPR050221">
    <property type="entry name" value="26S_Proteasome_ATPase"/>
</dbReference>
<dbReference type="Pfam" id="PF00004">
    <property type="entry name" value="AAA"/>
    <property type="match status" value="1"/>
</dbReference>
<protein>
    <submittedName>
        <fullName evidence="5">ATP-binding protein</fullName>
    </submittedName>
</protein>
<evidence type="ECO:0000256" key="3">
    <source>
        <dbReference type="ARBA" id="ARBA00022840"/>
    </source>
</evidence>
<dbReference type="PANTHER" id="PTHR23073">
    <property type="entry name" value="26S PROTEASOME REGULATORY SUBUNIT"/>
    <property type="match status" value="1"/>
</dbReference>
<dbReference type="InterPro" id="IPR003593">
    <property type="entry name" value="AAA+_ATPase"/>
</dbReference>
<evidence type="ECO:0000313" key="6">
    <source>
        <dbReference type="Proteomes" id="UP000650081"/>
    </source>
</evidence>
<evidence type="ECO:0000256" key="1">
    <source>
        <dbReference type="ARBA" id="ARBA00006914"/>
    </source>
</evidence>
<dbReference type="SUPFAM" id="SSF52540">
    <property type="entry name" value="P-loop containing nucleoside triphosphate hydrolases"/>
    <property type="match status" value="1"/>
</dbReference>
<dbReference type="EMBL" id="JACSIT010000153">
    <property type="protein sequence ID" value="MBC6996663.1"/>
    <property type="molecule type" value="Genomic_DNA"/>
</dbReference>
<accession>A0A923PSG9</accession>
<dbReference type="SMART" id="SM00382">
    <property type="entry name" value="AAA"/>
    <property type="match status" value="1"/>
</dbReference>
<dbReference type="GO" id="GO:0016887">
    <property type="term" value="F:ATP hydrolysis activity"/>
    <property type="evidence" value="ECO:0007669"/>
    <property type="project" value="InterPro"/>
</dbReference>
<feature type="domain" description="AAA+ ATPase" evidence="4">
    <location>
        <begin position="253"/>
        <end position="385"/>
    </location>
</feature>
<dbReference type="Proteomes" id="UP000650081">
    <property type="component" value="Unassembled WGS sequence"/>
</dbReference>
<name>A0A923PSG9_9BACT</name>
<organism evidence="5 6">
    <name type="scientific">Neolewinella lacunae</name>
    <dbReference type="NCBI Taxonomy" id="1517758"/>
    <lineage>
        <taxon>Bacteria</taxon>
        <taxon>Pseudomonadati</taxon>
        <taxon>Bacteroidota</taxon>
        <taxon>Saprospiria</taxon>
        <taxon>Saprospirales</taxon>
        <taxon>Lewinellaceae</taxon>
        <taxon>Neolewinella</taxon>
    </lineage>
</organism>
<dbReference type="AlphaFoldDB" id="A0A923PSG9"/>
<dbReference type="InterPro" id="IPR027417">
    <property type="entry name" value="P-loop_NTPase"/>
</dbReference>
<keyword evidence="2" id="KW-0547">Nucleotide-binding</keyword>
<dbReference type="InterPro" id="IPR003959">
    <property type="entry name" value="ATPase_AAA_core"/>
</dbReference>
<keyword evidence="6" id="KW-1185">Reference proteome</keyword>